<name>A0A9J6P2C4_9CLOT</name>
<reference evidence="4" key="2">
    <citation type="submission" date="2021-04" db="EMBL/GenBank/DDBJ databases">
        <authorList>
            <person name="Dong X."/>
        </authorList>
    </citation>
    <scope>NUCLEOTIDE SEQUENCE</scope>
    <source>
        <strain evidence="4">ZWT</strain>
    </source>
</reference>
<sequence>MSQLVKNNKKRDMENDDNNLSEKGDCKCALEELMRDVESSSMSHFIKEGFLKLAHEALNSEKEEKERNYNEQKKHEEQLQQRIRRVNILKMIIKIVEADCKKDKNKVNEDIIEKIRESRFSKGRVCPHCKCKNIWKYGWEGGKQRYKCKNKECGRTFRDTTLSPMYNSKKGIDKWIEYMRCMAMGLTLMISSEIVGINIATAFYWRHKIMDGLRANMGVGNIGGNVEIGHMLVMESTKGKKRGVYDLPRRCGTKNKYSSLFEKPKCHYLFKGHRANYILCGLDNGGNMMAELTDIRYMNQRILSAMFDGRIHEDSVVSTEGNRNYHTYVRKRGLKLGRGNTGDDCKDYNIKALMRMKREILTWIIRFKGVSSKYLNNYLYWYRFMKTKGLYDMEQGCGEDGNHQAAISLFIDSHTEHSGIRIKEFKDRAHIHLSMVG</sequence>
<protein>
    <submittedName>
        <fullName evidence="4">IS1595 family transposase</fullName>
    </submittedName>
</protein>
<proteinExistence type="predicted"/>
<keyword evidence="3" id="KW-0472">Membrane</keyword>
<evidence type="ECO:0000313" key="4">
    <source>
        <dbReference type="EMBL" id="MCM1990548.1"/>
    </source>
</evidence>
<reference evidence="4" key="1">
    <citation type="journal article" date="2021" name="mSystems">
        <title>Bacteria and Archaea Synergistically Convert Glycine Betaine to Biogenic Methane in the Formosa Cold Seep of the South China Sea.</title>
        <authorList>
            <person name="Li L."/>
            <person name="Zhang W."/>
            <person name="Zhang S."/>
            <person name="Song L."/>
            <person name="Sun Q."/>
            <person name="Zhang H."/>
            <person name="Xiang H."/>
            <person name="Dong X."/>
        </authorList>
    </citation>
    <scope>NUCLEOTIDE SEQUENCE</scope>
    <source>
        <strain evidence="4">ZWT</strain>
    </source>
</reference>
<keyword evidence="1" id="KW-0175">Coiled coil</keyword>
<feature type="region of interest" description="Disordered" evidence="2">
    <location>
        <begin position="1"/>
        <end position="21"/>
    </location>
</feature>
<dbReference type="AlphaFoldDB" id="A0A9J6P2C4"/>
<gene>
    <name evidence="4" type="ORF">KDK92_12520</name>
</gene>
<evidence type="ECO:0000256" key="3">
    <source>
        <dbReference type="SAM" id="Phobius"/>
    </source>
</evidence>
<accession>A0A9J6P2C4</accession>
<dbReference type="Proteomes" id="UP001056429">
    <property type="component" value="Unassembled WGS sequence"/>
</dbReference>
<comment type="caution">
    <text evidence="4">The sequence shown here is derived from an EMBL/GenBank/DDBJ whole genome shotgun (WGS) entry which is preliminary data.</text>
</comment>
<organism evidence="4 5">
    <name type="scientific">Oceanirhabdus seepicola</name>
    <dbReference type="NCBI Taxonomy" id="2828781"/>
    <lineage>
        <taxon>Bacteria</taxon>
        <taxon>Bacillati</taxon>
        <taxon>Bacillota</taxon>
        <taxon>Clostridia</taxon>
        <taxon>Eubacteriales</taxon>
        <taxon>Clostridiaceae</taxon>
        <taxon>Oceanirhabdus</taxon>
    </lineage>
</organism>
<dbReference type="EMBL" id="JAGSOJ010000002">
    <property type="protein sequence ID" value="MCM1990548.1"/>
    <property type="molecule type" value="Genomic_DNA"/>
</dbReference>
<keyword evidence="3" id="KW-1133">Transmembrane helix</keyword>
<evidence type="ECO:0000313" key="5">
    <source>
        <dbReference type="Proteomes" id="UP001056429"/>
    </source>
</evidence>
<evidence type="ECO:0000256" key="1">
    <source>
        <dbReference type="SAM" id="Coils"/>
    </source>
</evidence>
<dbReference type="RefSeq" id="WP_250859597.1">
    <property type="nucleotide sequence ID" value="NZ_JAGSOJ010000002.1"/>
</dbReference>
<evidence type="ECO:0000256" key="2">
    <source>
        <dbReference type="SAM" id="MobiDB-lite"/>
    </source>
</evidence>
<feature type="coiled-coil region" evidence="1">
    <location>
        <begin position="55"/>
        <end position="82"/>
    </location>
</feature>
<keyword evidence="5" id="KW-1185">Reference proteome</keyword>
<feature type="transmembrane region" description="Helical" evidence="3">
    <location>
        <begin position="183"/>
        <end position="205"/>
    </location>
</feature>
<keyword evidence="3" id="KW-0812">Transmembrane</keyword>
<dbReference type="NCBIfam" id="NF033547">
    <property type="entry name" value="transpos_IS1595"/>
    <property type="match status" value="1"/>
</dbReference>